<dbReference type="SUPFAM" id="SSF48403">
    <property type="entry name" value="Ankyrin repeat"/>
    <property type="match status" value="1"/>
</dbReference>
<organism evidence="10 11">
    <name type="scientific">Rhynchospora tenuis</name>
    <dbReference type="NCBI Taxonomy" id="198213"/>
    <lineage>
        <taxon>Eukaryota</taxon>
        <taxon>Viridiplantae</taxon>
        <taxon>Streptophyta</taxon>
        <taxon>Embryophyta</taxon>
        <taxon>Tracheophyta</taxon>
        <taxon>Spermatophyta</taxon>
        <taxon>Magnoliopsida</taxon>
        <taxon>Liliopsida</taxon>
        <taxon>Poales</taxon>
        <taxon>Cyperaceae</taxon>
        <taxon>Cyperoideae</taxon>
        <taxon>Rhynchosporeae</taxon>
        <taxon>Rhynchospora</taxon>
    </lineage>
</organism>
<keyword evidence="6 8" id="KW-0472">Membrane</keyword>
<feature type="domain" description="PGG" evidence="9">
    <location>
        <begin position="275"/>
        <end position="395"/>
    </location>
</feature>
<reference evidence="10 11" key="1">
    <citation type="journal article" date="2022" name="Cell">
        <title>Repeat-based holocentromeres influence genome architecture and karyotype evolution.</title>
        <authorList>
            <person name="Hofstatter P.G."/>
            <person name="Thangavel G."/>
            <person name="Lux T."/>
            <person name="Neumann P."/>
            <person name="Vondrak T."/>
            <person name="Novak P."/>
            <person name="Zhang M."/>
            <person name="Costa L."/>
            <person name="Castellani M."/>
            <person name="Scott A."/>
            <person name="Toegelov H."/>
            <person name="Fuchs J."/>
            <person name="Mata-Sucre Y."/>
            <person name="Dias Y."/>
            <person name="Vanzela A.L.L."/>
            <person name="Huettel B."/>
            <person name="Almeida C.C.S."/>
            <person name="Simkova H."/>
            <person name="Souza G."/>
            <person name="Pedrosa-Harand A."/>
            <person name="Macas J."/>
            <person name="Mayer K.F.X."/>
            <person name="Houben A."/>
            <person name="Marques A."/>
        </authorList>
    </citation>
    <scope>NUCLEOTIDE SEQUENCE [LARGE SCALE GENOMIC DNA]</scope>
    <source>
        <strain evidence="10">RhyTen1mFocal</strain>
    </source>
</reference>
<gene>
    <name evidence="10" type="ORF">LUZ61_017483</name>
</gene>
<evidence type="ECO:0000313" key="11">
    <source>
        <dbReference type="Proteomes" id="UP001210211"/>
    </source>
</evidence>
<feature type="repeat" description="ANK" evidence="7">
    <location>
        <begin position="72"/>
        <end position="98"/>
    </location>
</feature>
<evidence type="ECO:0000256" key="6">
    <source>
        <dbReference type="ARBA" id="ARBA00023136"/>
    </source>
</evidence>
<keyword evidence="11" id="KW-1185">Reference proteome</keyword>
<keyword evidence="3" id="KW-0677">Repeat</keyword>
<dbReference type="SMART" id="SM00248">
    <property type="entry name" value="ANK"/>
    <property type="match status" value="6"/>
</dbReference>
<name>A0AAD5Z7M9_9POAL</name>
<dbReference type="GO" id="GO:0005886">
    <property type="term" value="C:plasma membrane"/>
    <property type="evidence" value="ECO:0007669"/>
    <property type="project" value="TreeGrafter"/>
</dbReference>
<dbReference type="PRINTS" id="PR01415">
    <property type="entry name" value="ANKYRIN"/>
</dbReference>
<dbReference type="AlphaFoldDB" id="A0AAD5Z7M9"/>
<dbReference type="Pfam" id="PF13637">
    <property type="entry name" value="Ank_4"/>
    <property type="match status" value="1"/>
</dbReference>
<evidence type="ECO:0000256" key="1">
    <source>
        <dbReference type="ARBA" id="ARBA00004141"/>
    </source>
</evidence>
<dbReference type="Gene3D" id="1.25.40.20">
    <property type="entry name" value="Ankyrin repeat-containing domain"/>
    <property type="match status" value="2"/>
</dbReference>
<dbReference type="PROSITE" id="PS50088">
    <property type="entry name" value="ANK_REPEAT"/>
    <property type="match status" value="2"/>
</dbReference>
<protein>
    <recommendedName>
        <fullName evidence="9">PGG domain-containing protein</fullName>
    </recommendedName>
</protein>
<evidence type="ECO:0000259" key="9">
    <source>
        <dbReference type="Pfam" id="PF13962"/>
    </source>
</evidence>
<keyword evidence="4 8" id="KW-1133">Transmembrane helix</keyword>
<evidence type="ECO:0000256" key="2">
    <source>
        <dbReference type="ARBA" id="ARBA00022692"/>
    </source>
</evidence>
<sequence>MDALLKRLDEASYAGDISSLKVLLEEDKLLLDRVLTEVRDDPLHIAALQGHVDFLSEVLRLKSEMTTRLGRDGLSPLHLAAARGHLQVVEKLLDHAGNHICYIRESKYGYMPVHMVAINGKNEVLEMLVERCKETLDMVTTRKETLLHLAIMANCSDSISYLITHGIDINAQDDSRNTCLHLAVAKSNYQVIKELLDQDSIEVNSTNEMGLTPLDVLLVTSWHSKVDVSLANMLRKAGGVEATELRNPDSNHRNSFAVGNPSNFFNRNKCRAEANQSDANTLLVVATLVATMTFPAISNPPRGFIQLPFNKGDDTDSTWYLNWMDYDTFPAGRPVLLWRLKAFFLLVSVALFSSISVILILLCVVPKRKVVMKFLVAVVWLAAFCTALAYASAFLAIYKPLEVRYKDYYEKLLDRIRWIGGLLSTWFAIYVVAGSWASVRVIKLLWRKGGFKGKLPNRVGKVGLANGSNWFERITSFKDKFRKIIFIILMVCVAAIFGLATWGIYVLFDFVQY</sequence>
<dbReference type="PROSITE" id="PS50297">
    <property type="entry name" value="ANK_REP_REGION"/>
    <property type="match status" value="2"/>
</dbReference>
<accession>A0AAD5Z7M9</accession>
<proteinExistence type="predicted"/>
<dbReference type="InterPro" id="IPR002110">
    <property type="entry name" value="Ankyrin_rpt"/>
</dbReference>
<dbReference type="EMBL" id="JAMRDG010000002">
    <property type="protein sequence ID" value="KAJ3688319.1"/>
    <property type="molecule type" value="Genomic_DNA"/>
</dbReference>
<dbReference type="InterPro" id="IPR026961">
    <property type="entry name" value="PGG_dom"/>
</dbReference>
<feature type="transmembrane region" description="Helical" evidence="8">
    <location>
        <begin position="418"/>
        <end position="439"/>
    </location>
</feature>
<dbReference type="Pfam" id="PF12796">
    <property type="entry name" value="Ank_2"/>
    <property type="match status" value="1"/>
</dbReference>
<evidence type="ECO:0000256" key="4">
    <source>
        <dbReference type="ARBA" id="ARBA00022989"/>
    </source>
</evidence>
<dbReference type="InterPro" id="IPR036770">
    <property type="entry name" value="Ankyrin_rpt-contain_sf"/>
</dbReference>
<comment type="subcellular location">
    <subcellularLocation>
        <location evidence="1">Membrane</location>
        <topology evidence="1">Multi-pass membrane protein</topology>
    </subcellularLocation>
</comment>
<evidence type="ECO:0000256" key="8">
    <source>
        <dbReference type="SAM" id="Phobius"/>
    </source>
</evidence>
<dbReference type="Pfam" id="PF13962">
    <property type="entry name" value="PGG"/>
    <property type="match status" value="1"/>
</dbReference>
<evidence type="ECO:0000256" key="3">
    <source>
        <dbReference type="ARBA" id="ARBA00022737"/>
    </source>
</evidence>
<feature type="transmembrane region" description="Helical" evidence="8">
    <location>
        <begin position="374"/>
        <end position="398"/>
    </location>
</feature>
<feature type="transmembrane region" description="Helical" evidence="8">
    <location>
        <begin position="342"/>
        <end position="362"/>
    </location>
</feature>
<dbReference type="PANTHER" id="PTHR24186:SF38">
    <property type="entry name" value="ANKYRIN REPEAT FAMILY PROTEIN"/>
    <property type="match status" value="1"/>
</dbReference>
<feature type="repeat" description="ANK" evidence="7">
    <location>
        <begin position="142"/>
        <end position="174"/>
    </location>
</feature>
<keyword evidence="2 8" id="KW-0812">Transmembrane</keyword>
<feature type="transmembrane region" description="Helical" evidence="8">
    <location>
        <begin position="484"/>
        <end position="508"/>
    </location>
</feature>
<evidence type="ECO:0000256" key="7">
    <source>
        <dbReference type="PROSITE-ProRule" id="PRU00023"/>
    </source>
</evidence>
<keyword evidence="5 7" id="KW-0040">ANK repeat</keyword>
<evidence type="ECO:0000256" key="5">
    <source>
        <dbReference type="ARBA" id="ARBA00023043"/>
    </source>
</evidence>
<dbReference type="PANTHER" id="PTHR24186">
    <property type="entry name" value="PROTEIN PHOSPHATASE 1 REGULATORY SUBUNIT"/>
    <property type="match status" value="1"/>
</dbReference>
<comment type="caution">
    <text evidence="10">The sequence shown here is derived from an EMBL/GenBank/DDBJ whole genome shotgun (WGS) entry which is preliminary data.</text>
</comment>
<evidence type="ECO:0000313" key="10">
    <source>
        <dbReference type="EMBL" id="KAJ3688319.1"/>
    </source>
</evidence>
<dbReference type="Proteomes" id="UP001210211">
    <property type="component" value="Unassembled WGS sequence"/>
</dbReference>